<dbReference type="EMBL" id="JAGFPW010000005">
    <property type="protein sequence ID" value="MBO3794168.1"/>
    <property type="molecule type" value="Genomic_DNA"/>
</dbReference>
<gene>
    <name evidence="2" type="ORF">J5227_07580</name>
</gene>
<dbReference type="RefSeq" id="WP_134983049.1">
    <property type="nucleotide sequence ID" value="NZ_JAGFPW010000005.1"/>
</dbReference>
<keyword evidence="1" id="KW-0812">Transmembrane</keyword>
<name>A0A8I1WFI1_BACIU</name>
<feature type="transmembrane region" description="Helical" evidence="1">
    <location>
        <begin position="60"/>
        <end position="82"/>
    </location>
</feature>
<keyword evidence="1" id="KW-1133">Transmembrane helix</keyword>
<sequence length="126" mass="14449">MPRLYLGFSLLNWNIGFEAILLKEGKLFRISFLPLTVIIKLGNPQNTTPKHKVKLMPIHVNMLGIFKGILLYCLFFIVIGLIWRQYEIVSFGFPQPSTFDDIICSILSISLMFNVVHCSIIKDGKF</sequence>
<feature type="transmembrane region" description="Helical" evidence="1">
    <location>
        <begin position="102"/>
        <end position="121"/>
    </location>
</feature>
<protein>
    <submittedName>
        <fullName evidence="2">Uncharacterized protein</fullName>
    </submittedName>
</protein>
<accession>A0A8I1WFI1</accession>
<proteinExistence type="predicted"/>
<keyword evidence="1" id="KW-0472">Membrane</keyword>
<reference evidence="2" key="1">
    <citation type="submission" date="2021-03" db="EMBL/GenBank/DDBJ databases">
        <title>Isolation of Bacillus subtilis from fermented food sample.</title>
        <authorList>
            <person name="Lakshmanan V."/>
            <person name="Athira K."/>
            <person name="Rajagopal K."/>
        </authorList>
    </citation>
    <scope>NUCLEOTIDE SEQUENCE</scope>
    <source>
        <strain evidence="2">S1</strain>
    </source>
</reference>
<evidence type="ECO:0000313" key="3">
    <source>
        <dbReference type="Proteomes" id="UP000665181"/>
    </source>
</evidence>
<dbReference type="Proteomes" id="UP000665181">
    <property type="component" value="Unassembled WGS sequence"/>
</dbReference>
<organism evidence="2 3">
    <name type="scientific">Bacillus subtilis</name>
    <dbReference type="NCBI Taxonomy" id="1423"/>
    <lineage>
        <taxon>Bacteria</taxon>
        <taxon>Bacillati</taxon>
        <taxon>Bacillota</taxon>
        <taxon>Bacilli</taxon>
        <taxon>Bacillales</taxon>
        <taxon>Bacillaceae</taxon>
        <taxon>Bacillus</taxon>
    </lineage>
</organism>
<dbReference type="AlphaFoldDB" id="A0A8I1WFI1"/>
<evidence type="ECO:0000256" key="1">
    <source>
        <dbReference type="SAM" id="Phobius"/>
    </source>
</evidence>
<comment type="caution">
    <text evidence="2">The sequence shown here is derived from an EMBL/GenBank/DDBJ whole genome shotgun (WGS) entry which is preliminary data.</text>
</comment>
<evidence type="ECO:0000313" key="2">
    <source>
        <dbReference type="EMBL" id="MBO3794168.1"/>
    </source>
</evidence>